<organism evidence="1">
    <name type="scientific">Siphoviridae sp. ctVsq1</name>
    <dbReference type="NCBI Taxonomy" id="2827577"/>
    <lineage>
        <taxon>Viruses</taxon>
        <taxon>Duplodnaviria</taxon>
        <taxon>Heunggongvirae</taxon>
        <taxon>Uroviricota</taxon>
        <taxon>Caudoviricetes</taxon>
    </lineage>
</organism>
<proteinExistence type="predicted"/>
<reference evidence="1" key="1">
    <citation type="journal article" date="2021" name="Proc. Natl. Acad. Sci. U.S.A.">
        <title>A Catalog of Tens of Thousands of Viruses from Human Metagenomes Reveals Hidden Associations with Chronic Diseases.</title>
        <authorList>
            <person name="Tisza M.J."/>
            <person name="Buck C.B."/>
        </authorList>
    </citation>
    <scope>NUCLEOTIDE SEQUENCE</scope>
    <source>
        <strain evidence="1">CtVsq1</strain>
    </source>
</reference>
<sequence>MIYNDRVTLIFEKRPEDELLDKVEKKQSFPIPCMRNAMSNYEMMGLFGKYDFDAFKLHLQGVHKDFSEVIYKGRKMKIKGKRYHHNSTVIYL</sequence>
<evidence type="ECO:0000313" key="1">
    <source>
        <dbReference type="EMBL" id="DAD70319.1"/>
    </source>
</evidence>
<protein>
    <submittedName>
        <fullName evidence="1">Head closure knob</fullName>
    </submittedName>
</protein>
<name>A0A8S5LKE4_9CAUD</name>
<dbReference type="EMBL" id="BK015863">
    <property type="protein sequence ID" value="DAD70319.1"/>
    <property type="molecule type" value="Genomic_DNA"/>
</dbReference>
<accession>A0A8S5LKE4</accession>